<evidence type="ECO:0000313" key="2">
    <source>
        <dbReference type="EMBL" id="SCV67917.1"/>
    </source>
</evidence>
<dbReference type="InterPro" id="IPR000953">
    <property type="entry name" value="Chromo/chromo_shadow_dom"/>
</dbReference>
<dbReference type="SUPFAM" id="SSF53098">
    <property type="entry name" value="Ribonuclease H-like"/>
    <property type="match status" value="1"/>
</dbReference>
<accession>A0A238F4D0</accession>
<dbReference type="InterPro" id="IPR023780">
    <property type="entry name" value="Chromo_domain"/>
</dbReference>
<evidence type="ECO:0000313" key="3">
    <source>
        <dbReference type="Proteomes" id="UP000198372"/>
    </source>
</evidence>
<dbReference type="CDD" id="cd00024">
    <property type="entry name" value="CD_CSD"/>
    <property type="match status" value="1"/>
</dbReference>
<dbReference type="InterPro" id="IPR056924">
    <property type="entry name" value="SH3_Tf2-1"/>
</dbReference>
<dbReference type="SUPFAM" id="SSF54160">
    <property type="entry name" value="Chromo domain-like"/>
    <property type="match status" value="1"/>
</dbReference>
<dbReference type="EMBL" id="FMSP01000002">
    <property type="protein sequence ID" value="SCV67917.1"/>
    <property type="molecule type" value="Genomic_DNA"/>
</dbReference>
<dbReference type="GO" id="GO:0006338">
    <property type="term" value="P:chromatin remodeling"/>
    <property type="evidence" value="ECO:0007669"/>
    <property type="project" value="UniProtKB-ARBA"/>
</dbReference>
<dbReference type="InterPro" id="IPR036397">
    <property type="entry name" value="RNaseH_sf"/>
</dbReference>
<dbReference type="STRING" id="269621.A0A238F4D0"/>
<dbReference type="PANTHER" id="PTHR45835:SF99">
    <property type="entry name" value="CHROMO DOMAIN-CONTAINING PROTEIN-RELATED"/>
    <property type="match status" value="1"/>
</dbReference>
<reference evidence="3" key="1">
    <citation type="submission" date="2016-09" db="EMBL/GenBank/DDBJ databases">
        <authorList>
            <person name="Jeantristanb JTB J.-T."/>
            <person name="Ricardo R."/>
        </authorList>
    </citation>
    <scope>NUCLEOTIDE SEQUENCE [LARGE SCALE GENOMIC DNA]</scope>
</reference>
<dbReference type="Pfam" id="PF00385">
    <property type="entry name" value="Chromo"/>
    <property type="match status" value="1"/>
</dbReference>
<dbReference type="Proteomes" id="UP000198372">
    <property type="component" value="Unassembled WGS sequence"/>
</dbReference>
<gene>
    <name evidence="2" type="ORF">BQ2448_5528</name>
</gene>
<sequence>MNQILEHYLRHFCNYHQDDWHDLPPLAEFSYNNSFHSSIGMTPFFASRGYHPRLEVTLQETPVPDIRHSQESHSCYANLRRAPTPPLVLGQKVMLNQCNIRTTRPSLKLDSNKLGPFAIKRIINNVTYELDLPSMMSIHPVFHVSLLEPYRPNTLPSRQQPVPPPPNLIDGQEAFVVEKILNSCVRHGSLQYFVDWTGYGPQDREWVAASDFDDDDPLVLNFHRSKPRKPGANRIQHLAELDA</sequence>
<dbReference type="InterPro" id="IPR012337">
    <property type="entry name" value="RNaseH-like_sf"/>
</dbReference>
<dbReference type="OrthoDB" id="3341476at2759"/>
<dbReference type="Gene3D" id="2.40.50.40">
    <property type="match status" value="1"/>
</dbReference>
<dbReference type="PROSITE" id="PS50013">
    <property type="entry name" value="CHROMO_2"/>
    <property type="match status" value="1"/>
</dbReference>
<dbReference type="InterPro" id="IPR016197">
    <property type="entry name" value="Chromo-like_dom_sf"/>
</dbReference>
<dbReference type="AlphaFoldDB" id="A0A238F4D0"/>
<dbReference type="GO" id="GO:0003676">
    <property type="term" value="F:nucleic acid binding"/>
    <property type="evidence" value="ECO:0007669"/>
    <property type="project" value="InterPro"/>
</dbReference>
<dbReference type="Pfam" id="PF24626">
    <property type="entry name" value="SH3_Tf2-1"/>
    <property type="match status" value="1"/>
</dbReference>
<protein>
    <submittedName>
        <fullName evidence="2">BQ2448_5528 protein</fullName>
    </submittedName>
</protein>
<proteinExistence type="predicted"/>
<organism evidence="2 3">
    <name type="scientific">Microbotryum intermedium</name>
    <dbReference type="NCBI Taxonomy" id="269621"/>
    <lineage>
        <taxon>Eukaryota</taxon>
        <taxon>Fungi</taxon>
        <taxon>Dikarya</taxon>
        <taxon>Basidiomycota</taxon>
        <taxon>Pucciniomycotina</taxon>
        <taxon>Microbotryomycetes</taxon>
        <taxon>Microbotryales</taxon>
        <taxon>Microbotryaceae</taxon>
        <taxon>Microbotryum</taxon>
    </lineage>
</organism>
<dbReference type="PANTHER" id="PTHR45835">
    <property type="entry name" value="YALI0A06105P"/>
    <property type="match status" value="1"/>
</dbReference>
<dbReference type="Gene3D" id="3.30.420.10">
    <property type="entry name" value="Ribonuclease H-like superfamily/Ribonuclease H"/>
    <property type="match status" value="1"/>
</dbReference>
<evidence type="ECO:0000259" key="1">
    <source>
        <dbReference type="PROSITE" id="PS50013"/>
    </source>
</evidence>
<name>A0A238F4D0_9BASI</name>
<dbReference type="SMART" id="SM00298">
    <property type="entry name" value="CHROMO"/>
    <property type="match status" value="1"/>
</dbReference>
<keyword evidence="3" id="KW-1185">Reference proteome</keyword>
<feature type="domain" description="Chromo" evidence="1">
    <location>
        <begin position="175"/>
        <end position="234"/>
    </location>
</feature>